<keyword evidence="2 5" id="KW-0689">Ribosomal protein</keyword>
<keyword evidence="3 5" id="KW-0687">Ribonucleoprotein</keyword>
<dbReference type="Proteomes" id="UP001326613">
    <property type="component" value="Chromosome"/>
</dbReference>
<dbReference type="RefSeq" id="WP_323738591.1">
    <property type="nucleotide sequence ID" value="NZ_CP112932.1"/>
</dbReference>
<dbReference type="CDD" id="cd00427">
    <property type="entry name" value="Ribosomal_L29_HIP"/>
    <property type="match status" value="1"/>
</dbReference>
<evidence type="ECO:0000313" key="7">
    <source>
        <dbReference type="Proteomes" id="UP001326613"/>
    </source>
</evidence>
<accession>A0ABZ0UU67</accession>
<sequence>MGNSKFSKQDLLGQATETLYTQLNSLKKESFNLRFQQALGDLKNTSKFKVVKKDIARIKTELSKRLAGE</sequence>
<reference evidence="6 7" key="1">
    <citation type="submission" date="2022-10" db="EMBL/GenBank/DDBJ databases">
        <title>Host association and intracellularity evolved multiple times independently in the Rickettsiales.</title>
        <authorList>
            <person name="Castelli M."/>
            <person name="Nardi T."/>
            <person name="Gammuto L."/>
            <person name="Bellinzona G."/>
            <person name="Sabaneyeva E."/>
            <person name="Potekhin A."/>
            <person name="Serra V."/>
            <person name="Petroni G."/>
            <person name="Sassera D."/>
        </authorList>
    </citation>
    <scope>NUCLEOTIDE SEQUENCE [LARGE SCALE GENOMIC DNA]</scope>
    <source>
        <strain evidence="6 7">Kr 154-4</strain>
    </source>
</reference>
<evidence type="ECO:0000313" key="6">
    <source>
        <dbReference type="EMBL" id="WPY00533.1"/>
    </source>
</evidence>
<dbReference type="EMBL" id="CP112932">
    <property type="protein sequence ID" value="WPY00533.1"/>
    <property type="molecule type" value="Genomic_DNA"/>
</dbReference>
<dbReference type="InterPro" id="IPR018254">
    <property type="entry name" value="Ribosomal_uL29_CS"/>
</dbReference>
<dbReference type="InterPro" id="IPR001854">
    <property type="entry name" value="Ribosomal_uL29"/>
</dbReference>
<dbReference type="InterPro" id="IPR036049">
    <property type="entry name" value="Ribosomal_uL29_sf"/>
</dbReference>
<evidence type="ECO:0000256" key="1">
    <source>
        <dbReference type="ARBA" id="ARBA00009254"/>
    </source>
</evidence>
<protein>
    <recommendedName>
        <fullName evidence="4 5">Large ribosomal subunit protein uL29</fullName>
    </recommendedName>
</protein>
<evidence type="ECO:0000256" key="3">
    <source>
        <dbReference type="ARBA" id="ARBA00023274"/>
    </source>
</evidence>
<gene>
    <name evidence="5" type="primary">rpmC</name>
    <name evidence="6" type="ORF">Trichorick_00411</name>
</gene>
<evidence type="ECO:0000256" key="2">
    <source>
        <dbReference type="ARBA" id="ARBA00022980"/>
    </source>
</evidence>
<organism evidence="6 7">
    <name type="scientific">Candidatus Trichorickettsia mobilis</name>
    <dbReference type="NCBI Taxonomy" id="1346319"/>
    <lineage>
        <taxon>Bacteria</taxon>
        <taxon>Pseudomonadati</taxon>
        <taxon>Pseudomonadota</taxon>
        <taxon>Alphaproteobacteria</taxon>
        <taxon>Rickettsiales</taxon>
        <taxon>Rickettsiaceae</taxon>
        <taxon>Rickettsieae</taxon>
        <taxon>Candidatus Trichorickettsia</taxon>
    </lineage>
</organism>
<dbReference type="NCBIfam" id="TIGR00012">
    <property type="entry name" value="L29"/>
    <property type="match status" value="1"/>
</dbReference>
<comment type="similarity">
    <text evidence="1 5">Belongs to the universal ribosomal protein uL29 family.</text>
</comment>
<dbReference type="PROSITE" id="PS00579">
    <property type="entry name" value="RIBOSOMAL_L29"/>
    <property type="match status" value="1"/>
</dbReference>
<dbReference type="GO" id="GO:0005840">
    <property type="term" value="C:ribosome"/>
    <property type="evidence" value="ECO:0007669"/>
    <property type="project" value="UniProtKB-KW"/>
</dbReference>
<dbReference type="Pfam" id="PF00831">
    <property type="entry name" value="Ribosomal_L29"/>
    <property type="match status" value="1"/>
</dbReference>
<dbReference type="Gene3D" id="1.10.287.310">
    <property type="match status" value="1"/>
</dbReference>
<dbReference type="HAMAP" id="MF_00374">
    <property type="entry name" value="Ribosomal_uL29"/>
    <property type="match status" value="1"/>
</dbReference>
<keyword evidence="7" id="KW-1185">Reference proteome</keyword>
<evidence type="ECO:0000256" key="4">
    <source>
        <dbReference type="ARBA" id="ARBA00035204"/>
    </source>
</evidence>
<proteinExistence type="inferred from homology"/>
<dbReference type="SUPFAM" id="SSF46561">
    <property type="entry name" value="Ribosomal protein L29 (L29p)"/>
    <property type="match status" value="1"/>
</dbReference>
<evidence type="ECO:0000256" key="5">
    <source>
        <dbReference type="HAMAP-Rule" id="MF_00374"/>
    </source>
</evidence>
<name>A0ABZ0UU67_9RICK</name>